<keyword evidence="1 2" id="KW-0732">Signal</keyword>
<accession>A0ABW0U7A1</accession>
<evidence type="ECO:0000256" key="1">
    <source>
        <dbReference type="ARBA" id="ARBA00022729"/>
    </source>
</evidence>
<evidence type="ECO:0000259" key="3">
    <source>
        <dbReference type="Pfam" id="PF01551"/>
    </source>
</evidence>
<evidence type="ECO:0000313" key="4">
    <source>
        <dbReference type="EMBL" id="MFC5629347.1"/>
    </source>
</evidence>
<feature type="signal peptide" evidence="2">
    <location>
        <begin position="1"/>
        <end position="19"/>
    </location>
</feature>
<feature type="domain" description="M23ase beta-sheet core" evidence="3">
    <location>
        <begin position="207"/>
        <end position="305"/>
    </location>
</feature>
<keyword evidence="5" id="KW-1185">Reference proteome</keyword>
<comment type="caution">
    <text evidence="4">The sequence shown here is derived from an EMBL/GenBank/DDBJ whole genome shotgun (WGS) entry which is preliminary data.</text>
</comment>
<organism evidence="4 5">
    <name type="scientific">Aliibacillus thermotolerans</name>
    <dbReference type="NCBI Taxonomy" id="1834418"/>
    <lineage>
        <taxon>Bacteria</taxon>
        <taxon>Bacillati</taxon>
        <taxon>Bacillota</taxon>
        <taxon>Bacilli</taxon>
        <taxon>Bacillales</taxon>
        <taxon>Bacillaceae</taxon>
        <taxon>Aliibacillus</taxon>
    </lineage>
</organism>
<dbReference type="PANTHER" id="PTHR21666:SF289">
    <property type="entry name" value="L-ALA--D-GLU ENDOPEPTIDASE"/>
    <property type="match status" value="1"/>
</dbReference>
<dbReference type="Pfam" id="PF01551">
    <property type="entry name" value="Peptidase_M23"/>
    <property type="match status" value="1"/>
</dbReference>
<sequence>MKKIVVCCVLLLGFNVSFELDVSAKEEQEDVYEKRLALYKKTEAVTGVPWYWLAGVDAYERGIRKAKPTDHGASGVIHIYFSPQEWVGPLNMKMDDEDPVSIALFEGVGQDGNGNGKASLEEDEDILYTFARYLQSYGYDDENIRIGLWDYYQRDQAVNIITGHARLYKKFQQLDIEDERAFPVPLHYNYSYRSTWGDRRGWGGRRIHEGTDIFAGYNTPVRSTAYGVVELKGWNKYGGWRIGIRDLSNTYHYYAHLSSFAEGLQKGDLVKPGETIGYVGSSGYGKPGTQGKFPPHLHYGMYRDNGYTEWSFDPYPSLKKWEREERKQRADR</sequence>
<evidence type="ECO:0000313" key="5">
    <source>
        <dbReference type="Proteomes" id="UP001596143"/>
    </source>
</evidence>
<dbReference type="PANTHER" id="PTHR21666">
    <property type="entry name" value="PEPTIDASE-RELATED"/>
    <property type="match status" value="1"/>
</dbReference>
<gene>
    <name evidence="4" type="ORF">ACFPTR_10825</name>
</gene>
<feature type="chain" id="PRO_5046478484" evidence="2">
    <location>
        <begin position="20"/>
        <end position="332"/>
    </location>
</feature>
<dbReference type="InterPro" id="IPR050570">
    <property type="entry name" value="Cell_wall_metabolism_enzyme"/>
</dbReference>
<proteinExistence type="predicted"/>
<reference evidence="5" key="1">
    <citation type="journal article" date="2019" name="Int. J. Syst. Evol. Microbiol.">
        <title>The Global Catalogue of Microorganisms (GCM) 10K type strain sequencing project: providing services to taxonomists for standard genome sequencing and annotation.</title>
        <authorList>
            <consortium name="The Broad Institute Genomics Platform"/>
            <consortium name="The Broad Institute Genome Sequencing Center for Infectious Disease"/>
            <person name="Wu L."/>
            <person name="Ma J."/>
        </authorList>
    </citation>
    <scope>NUCLEOTIDE SEQUENCE [LARGE SCALE GENOMIC DNA]</scope>
    <source>
        <strain evidence="5">CGMCC 1.15790</strain>
    </source>
</reference>
<dbReference type="InterPro" id="IPR011055">
    <property type="entry name" value="Dup_hybrid_motif"/>
</dbReference>
<evidence type="ECO:0000256" key="2">
    <source>
        <dbReference type="SAM" id="SignalP"/>
    </source>
</evidence>
<dbReference type="CDD" id="cd12797">
    <property type="entry name" value="M23_peptidase"/>
    <property type="match status" value="1"/>
</dbReference>
<dbReference type="InterPro" id="IPR016047">
    <property type="entry name" value="M23ase_b-sheet_dom"/>
</dbReference>
<dbReference type="Proteomes" id="UP001596143">
    <property type="component" value="Unassembled WGS sequence"/>
</dbReference>
<dbReference type="SUPFAM" id="SSF51261">
    <property type="entry name" value="Duplicated hybrid motif"/>
    <property type="match status" value="1"/>
</dbReference>
<name>A0ABW0U7A1_9BACI</name>
<dbReference type="RefSeq" id="WP_270897255.1">
    <property type="nucleotide sequence ID" value="NZ_JBHSPF010000059.1"/>
</dbReference>
<protein>
    <submittedName>
        <fullName evidence="4">M23 family metallopeptidase</fullName>
        <ecNumber evidence="4">3.4.24.-</ecNumber>
    </submittedName>
</protein>
<dbReference type="Gene3D" id="2.70.70.10">
    <property type="entry name" value="Glucose Permease (Domain IIA)"/>
    <property type="match status" value="1"/>
</dbReference>
<dbReference type="GO" id="GO:0016787">
    <property type="term" value="F:hydrolase activity"/>
    <property type="evidence" value="ECO:0007669"/>
    <property type="project" value="UniProtKB-KW"/>
</dbReference>
<dbReference type="EMBL" id="JBHSPF010000059">
    <property type="protein sequence ID" value="MFC5629347.1"/>
    <property type="molecule type" value="Genomic_DNA"/>
</dbReference>
<dbReference type="EC" id="3.4.24.-" evidence="4"/>
<keyword evidence="4" id="KW-0378">Hydrolase</keyword>